<dbReference type="RefSeq" id="WP_110378441.1">
    <property type="nucleotide sequence ID" value="NZ_JAHBRY010000004.1"/>
</dbReference>
<dbReference type="PRINTS" id="PR00411">
    <property type="entry name" value="PNDRDTASEI"/>
</dbReference>
<dbReference type="Pfam" id="PF07992">
    <property type="entry name" value="Pyr_redox_2"/>
    <property type="match status" value="1"/>
</dbReference>
<comment type="caution">
    <text evidence="4">The sequence shown here is derived from an EMBL/GenBank/DDBJ whole genome shotgun (WGS) entry which is preliminary data.</text>
</comment>
<accession>A0A2V3TRW5</accession>
<evidence type="ECO:0000259" key="3">
    <source>
        <dbReference type="Pfam" id="PF07992"/>
    </source>
</evidence>
<dbReference type="EMBL" id="QJJK01000022">
    <property type="protein sequence ID" value="PXW50906.1"/>
    <property type="molecule type" value="Genomic_DNA"/>
</dbReference>
<keyword evidence="1" id="KW-0560">Oxidoreductase</keyword>
<sequence length="453" mass="49092">MTNPILAVIGAGPAGIRAACTLAKAGYRPVVITEAADIGGQIYRKLPTNFKRPPDQLYGSEAKKALSLFSEFDRARSQVDLQTETLAWNIFNNRIDMSTASRRGHLHFDKLILCTGAMDRIAPIPGWTTPGVFTLGGAQIALKSQGVAVGTKVAFVGTGPLLYLVASQYQDAGIEVSAVLDTTPLRHVAGKILGLLAGLSTTARGIGYIGRLLRAGTRILTGITPTEIVGETRVSNFRYLNGGEALSVECDAVAMGFGLKAETQLADLAGCEFHFDHDARQWLPTIDDHGRSSRPDVYLAGDGSRIGGADVAELTGERAAISVLQDLGHRDFEDRARLIDRVLRRSWRFRQALDKAYPYPDTVAEWVKDDTIVCRCERIEAGELRRSVDELSVREVNRAKAFVRSGMGRCQGRLCGLAGAEILAGRIHCPVEEVGRLRSQPPVKPISVSTEQN</sequence>
<dbReference type="Gene3D" id="1.10.10.1100">
    <property type="entry name" value="BFD-like [2Fe-2S]-binding domain"/>
    <property type="match status" value="1"/>
</dbReference>
<dbReference type="AlphaFoldDB" id="A0A2V3TRW5"/>
<dbReference type="OrthoDB" id="9801699at2"/>
<dbReference type="PRINTS" id="PR00368">
    <property type="entry name" value="FADPNR"/>
</dbReference>
<name>A0A2V3TRW5_9HYPH</name>
<dbReference type="InterPro" id="IPR023753">
    <property type="entry name" value="FAD/NAD-binding_dom"/>
</dbReference>
<dbReference type="GO" id="GO:0016491">
    <property type="term" value="F:oxidoreductase activity"/>
    <property type="evidence" value="ECO:0007669"/>
    <property type="project" value="UniProtKB-KW"/>
</dbReference>
<evidence type="ECO:0000256" key="1">
    <source>
        <dbReference type="ARBA" id="ARBA00023002"/>
    </source>
</evidence>
<dbReference type="InterPro" id="IPR041854">
    <property type="entry name" value="BFD-like_2Fe2S-bd_dom_sf"/>
</dbReference>
<dbReference type="Pfam" id="PF04324">
    <property type="entry name" value="Fer2_BFD"/>
    <property type="match status" value="1"/>
</dbReference>
<dbReference type="PANTHER" id="PTHR42949">
    <property type="entry name" value="ANAEROBIC GLYCEROL-3-PHOSPHATE DEHYDROGENASE SUBUNIT B"/>
    <property type="match status" value="1"/>
</dbReference>
<dbReference type="PIRSF" id="PIRSF037495">
    <property type="entry name" value="Opine_OX_OoxA/HcnB"/>
    <property type="match status" value="1"/>
</dbReference>
<dbReference type="InterPro" id="IPR051691">
    <property type="entry name" value="Metab_Enz_Cyan_OpOx_G3PDH"/>
</dbReference>
<dbReference type="Proteomes" id="UP000248021">
    <property type="component" value="Unassembled WGS sequence"/>
</dbReference>
<protein>
    <submittedName>
        <fullName evidence="4">NADPH-dependent 2,4-dienoyl-CoA reductase/sulfur reductase-like enzyme</fullName>
    </submittedName>
</protein>
<dbReference type="InterPro" id="IPR036188">
    <property type="entry name" value="FAD/NAD-bd_sf"/>
</dbReference>
<evidence type="ECO:0000313" key="4">
    <source>
        <dbReference type="EMBL" id="PXW50906.1"/>
    </source>
</evidence>
<organism evidence="4 5">
    <name type="scientific">Chelatococcus asaccharovorans</name>
    <dbReference type="NCBI Taxonomy" id="28210"/>
    <lineage>
        <taxon>Bacteria</taxon>
        <taxon>Pseudomonadati</taxon>
        <taxon>Pseudomonadota</taxon>
        <taxon>Alphaproteobacteria</taxon>
        <taxon>Hyphomicrobiales</taxon>
        <taxon>Chelatococcaceae</taxon>
        <taxon>Chelatococcus</taxon>
    </lineage>
</organism>
<dbReference type="CDD" id="cd19946">
    <property type="entry name" value="GlpA-like_Fer2_BFD-like"/>
    <property type="match status" value="1"/>
</dbReference>
<dbReference type="InterPro" id="IPR017224">
    <property type="entry name" value="Opine_Oxase_asu/HCN_bsu"/>
</dbReference>
<feature type="domain" description="FAD/NAD(P)-binding" evidence="3">
    <location>
        <begin position="6"/>
        <end position="312"/>
    </location>
</feature>
<gene>
    <name evidence="4" type="ORF">C7450_12217</name>
</gene>
<feature type="domain" description="BFD-like [2Fe-2S]-binding" evidence="2">
    <location>
        <begin position="372"/>
        <end position="424"/>
    </location>
</feature>
<dbReference type="SUPFAM" id="SSF51905">
    <property type="entry name" value="FAD/NAD(P)-binding domain"/>
    <property type="match status" value="1"/>
</dbReference>
<evidence type="ECO:0000259" key="2">
    <source>
        <dbReference type="Pfam" id="PF04324"/>
    </source>
</evidence>
<proteinExistence type="predicted"/>
<evidence type="ECO:0000313" key="5">
    <source>
        <dbReference type="Proteomes" id="UP000248021"/>
    </source>
</evidence>
<dbReference type="InterPro" id="IPR007419">
    <property type="entry name" value="BFD-like_2Fe2S-bd_dom"/>
</dbReference>
<dbReference type="PANTHER" id="PTHR42949:SF3">
    <property type="entry name" value="ANAEROBIC GLYCEROL-3-PHOSPHATE DEHYDROGENASE SUBUNIT B"/>
    <property type="match status" value="1"/>
</dbReference>
<keyword evidence="5" id="KW-1185">Reference proteome</keyword>
<reference evidence="4 5" key="1">
    <citation type="submission" date="2018-05" db="EMBL/GenBank/DDBJ databases">
        <title>Genomic Encyclopedia of Type Strains, Phase IV (KMG-IV): sequencing the most valuable type-strain genomes for metagenomic binning, comparative biology and taxonomic classification.</title>
        <authorList>
            <person name="Goeker M."/>
        </authorList>
    </citation>
    <scope>NUCLEOTIDE SEQUENCE [LARGE SCALE GENOMIC DNA]</scope>
    <source>
        <strain evidence="4 5">DSM 6462</strain>
    </source>
</reference>
<dbReference type="Gene3D" id="3.50.50.60">
    <property type="entry name" value="FAD/NAD(P)-binding domain"/>
    <property type="match status" value="2"/>
</dbReference>